<proteinExistence type="predicted"/>
<reference evidence="2" key="1">
    <citation type="journal article" date="2018" name="Nat. Microbiol.">
        <title>Leveraging single-cell genomics to expand the fungal tree of life.</title>
        <authorList>
            <person name="Ahrendt S.R."/>
            <person name="Quandt C.A."/>
            <person name="Ciobanu D."/>
            <person name="Clum A."/>
            <person name="Salamov A."/>
            <person name="Andreopoulos B."/>
            <person name="Cheng J.F."/>
            <person name="Woyke T."/>
            <person name="Pelin A."/>
            <person name="Henrissat B."/>
            <person name="Reynolds N.K."/>
            <person name="Benny G.L."/>
            <person name="Smith M.E."/>
            <person name="James T.Y."/>
            <person name="Grigoriev I.V."/>
        </authorList>
    </citation>
    <scope>NUCLEOTIDE SEQUENCE [LARGE SCALE GENOMIC DNA]</scope>
    <source>
        <strain evidence="2">CSF55</strain>
    </source>
</reference>
<name>A0A4P9YLR5_ROZAC</name>
<organism evidence="1 2">
    <name type="scientific">Rozella allomycis (strain CSF55)</name>
    <dbReference type="NCBI Taxonomy" id="988480"/>
    <lineage>
        <taxon>Eukaryota</taxon>
        <taxon>Fungi</taxon>
        <taxon>Fungi incertae sedis</taxon>
        <taxon>Cryptomycota</taxon>
        <taxon>Cryptomycota incertae sedis</taxon>
        <taxon>Rozella</taxon>
    </lineage>
</organism>
<dbReference type="AlphaFoldDB" id="A0A4P9YLR5"/>
<evidence type="ECO:0000313" key="1">
    <source>
        <dbReference type="EMBL" id="RKP20613.1"/>
    </source>
</evidence>
<gene>
    <name evidence="1" type="ORF">ROZALSC1DRAFT_21235</name>
</gene>
<protein>
    <submittedName>
        <fullName evidence="1">Uncharacterized protein</fullName>
    </submittedName>
</protein>
<dbReference type="EMBL" id="ML005040">
    <property type="protein sequence ID" value="RKP20613.1"/>
    <property type="molecule type" value="Genomic_DNA"/>
</dbReference>
<evidence type="ECO:0000313" key="2">
    <source>
        <dbReference type="Proteomes" id="UP000281549"/>
    </source>
</evidence>
<dbReference type="Proteomes" id="UP000281549">
    <property type="component" value="Unassembled WGS sequence"/>
</dbReference>
<sequence>MWGYELPILFLFISKSAHQDNLKMLEIELLNITTLCQWELNIAEDSALDENAFTLLASGACSCPLEVAEKCMAELDGTRGQQGNVRVTKLLARLMTFQITYAIET</sequence>
<accession>A0A4P9YLR5</accession>